<proteinExistence type="predicted"/>
<reference evidence="2 3" key="1">
    <citation type="journal article" date="2020" name="G3 (Bethesda)">
        <title>Improved Reference Genome for Cyclotella cryptica CCMP332, a Model for Cell Wall Morphogenesis, Salinity Adaptation, and Lipid Production in Diatoms (Bacillariophyta).</title>
        <authorList>
            <person name="Roberts W.R."/>
            <person name="Downey K.M."/>
            <person name="Ruck E.C."/>
            <person name="Traller J.C."/>
            <person name="Alverson A.J."/>
        </authorList>
    </citation>
    <scope>NUCLEOTIDE SEQUENCE [LARGE SCALE GENOMIC DNA]</scope>
    <source>
        <strain evidence="2 3">CCMP332</strain>
    </source>
</reference>
<keyword evidence="3" id="KW-1185">Reference proteome</keyword>
<dbReference type="Proteomes" id="UP001516023">
    <property type="component" value="Unassembled WGS sequence"/>
</dbReference>
<feature type="non-terminal residue" evidence="2">
    <location>
        <position position="1"/>
    </location>
</feature>
<feature type="region of interest" description="Disordered" evidence="1">
    <location>
        <begin position="178"/>
        <end position="208"/>
    </location>
</feature>
<gene>
    <name evidence="2" type="ORF">HJC23_013757</name>
</gene>
<protein>
    <recommendedName>
        <fullName evidence="4">Lipoyl-binding domain-containing protein</fullName>
    </recommendedName>
</protein>
<evidence type="ECO:0008006" key="4">
    <source>
        <dbReference type="Google" id="ProtNLM"/>
    </source>
</evidence>
<evidence type="ECO:0000313" key="2">
    <source>
        <dbReference type="EMBL" id="KAL3777212.1"/>
    </source>
</evidence>
<evidence type="ECO:0000256" key="1">
    <source>
        <dbReference type="SAM" id="MobiDB-lite"/>
    </source>
</evidence>
<dbReference type="Gene3D" id="2.40.50.100">
    <property type="match status" value="1"/>
</dbReference>
<accession>A0ABD3NMU8</accession>
<evidence type="ECO:0000313" key="3">
    <source>
        <dbReference type="Proteomes" id="UP001516023"/>
    </source>
</evidence>
<feature type="compositionally biased region" description="Acidic residues" evidence="1">
    <location>
        <begin position="183"/>
        <end position="197"/>
    </location>
</feature>
<feature type="compositionally biased region" description="Gly residues" evidence="1">
    <location>
        <begin position="199"/>
        <end position="208"/>
    </location>
</feature>
<dbReference type="InterPro" id="IPR011053">
    <property type="entry name" value="Single_hybrid_motif"/>
</dbReference>
<dbReference type="AlphaFoldDB" id="A0ABD3NMU8"/>
<organism evidence="2 3">
    <name type="scientific">Cyclotella cryptica</name>
    <dbReference type="NCBI Taxonomy" id="29204"/>
    <lineage>
        <taxon>Eukaryota</taxon>
        <taxon>Sar</taxon>
        <taxon>Stramenopiles</taxon>
        <taxon>Ochrophyta</taxon>
        <taxon>Bacillariophyta</taxon>
        <taxon>Coscinodiscophyceae</taxon>
        <taxon>Thalassiosirophycidae</taxon>
        <taxon>Stephanodiscales</taxon>
        <taxon>Stephanodiscaceae</taxon>
        <taxon>Cyclotella</taxon>
    </lineage>
</organism>
<dbReference type="SUPFAM" id="SSF51230">
    <property type="entry name" value="Single hybrid motif"/>
    <property type="match status" value="1"/>
</dbReference>
<name>A0ABD3NMU8_9STRA</name>
<dbReference type="EMBL" id="JABMIG020000459">
    <property type="protein sequence ID" value="KAL3777212.1"/>
    <property type="molecule type" value="Genomic_DNA"/>
</dbReference>
<comment type="caution">
    <text evidence="2">The sequence shown here is derived from an EMBL/GenBank/DDBJ whole genome shotgun (WGS) entry which is preliminary data.</text>
</comment>
<sequence length="208" mass="22814">VQRAACIVVLYASPISIAVLSLLKPLYIQIDKMIRCVSQLRTGSGAGLIRSLRLNCASSHPSILLPLSKQLPFAGNAVLEIHRYFGKLNDKKDDVIDRSKFTHEVKIYMPDVGEGEDVKGVIETWYKKKGDLIKKDDMFTFGLCTDDDFDSIMGDILVPENAEPVAAGTVICTTFNEGHGDELKEDDDKDDEFDNDNSDGGGSKKGGN</sequence>